<name>A0A840TTC6_9BACT</name>
<evidence type="ECO:0000313" key="3">
    <source>
        <dbReference type="EMBL" id="MBB5286534.1"/>
    </source>
</evidence>
<accession>A0A840TTC6</accession>
<gene>
    <name evidence="3" type="ORF">HNQ92_004695</name>
</gene>
<dbReference type="PANTHER" id="PTHR43586:SF15">
    <property type="entry name" value="BLR3095 PROTEIN"/>
    <property type="match status" value="1"/>
</dbReference>
<evidence type="ECO:0000259" key="2">
    <source>
        <dbReference type="Pfam" id="PF00266"/>
    </source>
</evidence>
<dbReference type="InterPro" id="IPR000192">
    <property type="entry name" value="Aminotrans_V_dom"/>
</dbReference>
<proteinExistence type="predicted"/>
<dbReference type="GO" id="GO:0016829">
    <property type="term" value="F:lyase activity"/>
    <property type="evidence" value="ECO:0007669"/>
    <property type="project" value="UniProtKB-KW"/>
</dbReference>
<dbReference type="RefSeq" id="WP_184177782.1">
    <property type="nucleotide sequence ID" value="NZ_JACHGF010000010.1"/>
</dbReference>
<evidence type="ECO:0000256" key="1">
    <source>
        <dbReference type="ARBA" id="ARBA00022898"/>
    </source>
</evidence>
<dbReference type="Gene3D" id="3.40.640.10">
    <property type="entry name" value="Type I PLP-dependent aspartate aminotransferase-like (Major domain)"/>
    <property type="match status" value="1"/>
</dbReference>
<dbReference type="AlphaFoldDB" id="A0A840TTC6"/>
<dbReference type="InterPro" id="IPR015424">
    <property type="entry name" value="PyrdxlP-dep_Trfase"/>
</dbReference>
<feature type="domain" description="Aminotransferase class V" evidence="2">
    <location>
        <begin position="41"/>
        <end position="366"/>
    </location>
</feature>
<dbReference type="Pfam" id="PF00266">
    <property type="entry name" value="Aminotran_5"/>
    <property type="match status" value="1"/>
</dbReference>
<organism evidence="3 4">
    <name type="scientific">Rhabdobacter roseus</name>
    <dbReference type="NCBI Taxonomy" id="1655419"/>
    <lineage>
        <taxon>Bacteria</taxon>
        <taxon>Pseudomonadati</taxon>
        <taxon>Bacteroidota</taxon>
        <taxon>Cytophagia</taxon>
        <taxon>Cytophagales</taxon>
        <taxon>Cytophagaceae</taxon>
        <taxon>Rhabdobacter</taxon>
    </lineage>
</organism>
<dbReference type="PANTHER" id="PTHR43586">
    <property type="entry name" value="CYSTEINE DESULFURASE"/>
    <property type="match status" value="1"/>
</dbReference>
<reference evidence="3 4" key="1">
    <citation type="submission" date="2020-08" db="EMBL/GenBank/DDBJ databases">
        <title>Genomic Encyclopedia of Type Strains, Phase IV (KMG-IV): sequencing the most valuable type-strain genomes for metagenomic binning, comparative biology and taxonomic classification.</title>
        <authorList>
            <person name="Goeker M."/>
        </authorList>
    </citation>
    <scope>NUCLEOTIDE SEQUENCE [LARGE SCALE GENOMIC DNA]</scope>
    <source>
        <strain evidence="3 4">DSM 105074</strain>
    </source>
</reference>
<dbReference type="InterPro" id="IPR015421">
    <property type="entry name" value="PyrdxlP-dep_Trfase_major"/>
</dbReference>
<dbReference type="Proteomes" id="UP000557307">
    <property type="component" value="Unassembled WGS sequence"/>
</dbReference>
<dbReference type="SUPFAM" id="SSF53383">
    <property type="entry name" value="PLP-dependent transferases"/>
    <property type="match status" value="1"/>
</dbReference>
<protein>
    <submittedName>
        <fullName evidence="3">Selenocysteine lyase/cysteine desulfurase</fullName>
    </submittedName>
</protein>
<keyword evidence="1" id="KW-0663">Pyridoxal phosphate</keyword>
<keyword evidence="4" id="KW-1185">Reference proteome</keyword>
<comment type="caution">
    <text evidence="3">The sequence shown here is derived from an EMBL/GenBank/DDBJ whole genome shotgun (WGS) entry which is preliminary data.</text>
</comment>
<sequence length="387" mass="43147">MQCQKHLFSLDPAIHYLNCATRGPFTQAVEAAGVEAIRQTTRQIHTLTPPDFFEPAWNVRRLFSELIGNDDPERIALIPSVSYGLAVVARNLPRKPGLAKGQKIVLLDGEFPSDVYAWERVAAEQGLSIETVPMPEGTSVGRSWNERLLAALDASTCLLVCPPVHWMYGVKFELEALAARARDVDAWLVVDGTQSVGALPFDLAQVRPDALLCASYKWLMGPYSLGLGYFGEVFDDGIPLEETWMARPDSHLFHQLTHYRRDYRPKAFRYNVGEQAQFIQLPMLEAALRQLLDWGVATIQSYGKELLAEVLPRLAELGYGLEEEGYRAHHLLGLRTPPGLDVMALQRSLSERQVYVSARGSGIRVAPHVYNTPEDANALLRALESVV</sequence>
<dbReference type="InterPro" id="IPR015422">
    <property type="entry name" value="PyrdxlP-dep_Trfase_small"/>
</dbReference>
<dbReference type="Gene3D" id="3.90.1150.10">
    <property type="entry name" value="Aspartate Aminotransferase, domain 1"/>
    <property type="match status" value="1"/>
</dbReference>
<dbReference type="EMBL" id="JACHGF010000010">
    <property type="protein sequence ID" value="MBB5286534.1"/>
    <property type="molecule type" value="Genomic_DNA"/>
</dbReference>
<evidence type="ECO:0000313" key="4">
    <source>
        <dbReference type="Proteomes" id="UP000557307"/>
    </source>
</evidence>
<keyword evidence="3" id="KW-0456">Lyase</keyword>